<evidence type="ECO:0008006" key="5">
    <source>
        <dbReference type="Google" id="ProtNLM"/>
    </source>
</evidence>
<comment type="caution">
    <text evidence="3">The sequence shown here is derived from an EMBL/GenBank/DDBJ whole genome shotgun (WGS) entry which is preliminary data.</text>
</comment>
<dbReference type="InterPro" id="IPR050560">
    <property type="entry name" value="MYB_TF"/>
</dbReference>
<dbReference type="InterPro" id="IPR001005">
    <property type="entry name" value="SANT/Myb"/>
</dbReference>
<evidence type="ECO:0000259" key="1">
    <source>
        <dbReference type="PROSITE" id="PS50090"/>
    </source>
</evidence>
<dbReference type="SUPFAM" id="SSF46689">
    <property type="entry name" value="Homeodomain-like"/>
    <property type="match status" value="2"/>
</dbReference>
<dbReference type="EMBL" id="MPUH01000006">
    <property type="protein sequence ID" value="OMJ95928.1"/>
    <property type="molecule type" value="Genomic_DNA"/>
</dbReference>
<evidence type="ECO:0000313" key="3">
    <source>
        <dbReference type="EMBL" id="OMJ95928.1"/>
    </source>
</evidence>
<feature type="domain" description="HTH myb-type" evidence="2">
    <location>
        <begin position="169"/>
        <end position="223"/>
    </location>
</feature>
<dbReference type="CDD" id="cd00167">
    <property type="entry name" value="SANT"/>
    <property type="match status" value="2"/>
</dbReference>
<dbReference type="Pfam" id="PF13921">
    <property type="entry name" value="Myb_DNA-bind_6"/>
    <property type="match status" value="1"/>
</dbReference>
<reference evidence="3 4" key="1">
    <citation type="submission" date="2016-11" db="EMBL/GenBank/DDBJ databases">
        <title>The macronuclear genome of Stentor coeruleus: a giant cell with tiny introns.</title>
        <authorList>
            <person name="Slabodnick M."/>
            <person name="Ruby J.G."/>
            <person name="Reiff S.B."/>
            <person name="Swart E.C."/>
            <person name="Gosai S."/>
            <person name="Prabakaran S."/>
            <person name="Witkowska E."/>
            <person name="Larue G.E."/>
            <person name="Fisher S."/>
            <person name="Freeman R.M."/>
            <person name="Gunawardena J."/>
            <person name="Chu W."/>
            <person name="Stover N.A."/>
            <person name="Gregory B.D."/>
            <person name="Nowacki M."/>
            <person name="Derisi J."/>
            <person name="Roy S.W."/>
            <person name="Marshall W.F."/>
            <person name="Sood P."/>
        </authorList>
    </citation>
    <scope>NUCLEOTIDE SEQUENCE [LARGE SCALE GENOMIC DNA]</scope>
    <source>
        <strain evidence="3">WM001</strain>
    </source>
</reference>
<dbReference type="Gene3D" id="1.10.10.60">
    <property type="entry name" value="Homeodomain-like"/>
    <property type="match status" value="2"/>
</dbReference>
<keyword evidence="4" id="KW-1185">Reference proteome</keyword>
<gene>
    <name evidence="3" type="ORF">SteCoe_661</name>
</gene>
<dbReference type="PANTHER" id="PTHR45614">
    <property type="entry name" value="MYB PROTEIN-RELATED"/>
    <property type="match status" value="1"/>
</dbReference>
<organism evidence="3 4">
    <name type="scientific">Stentor coeruleus</name>
    <dbReference type="NCBI Taxonomy" id="5963"/>
    <lineage>
        <taxon>Eukaryota</taxon>
        <taxon>Sar</taxon>
        <taxon>Alveolata</taxon>
        <taxon>Ciliophora</taxon>
        <taxon>Postciliodesmatophora</taxon>
        <taxon>Heterotrichea</taxon>
        <taxon>Heterotrichida</taxon>
        <taxon>Stentoridae</taxon>
        <taxon>Stentor</taxon>
    </lineage>
</organism>
<dbReference type="InterPro" id="IPR009057">
    <property type="entry name" value="Homeodomain-like_sf"/>
</dbReference>
<evidence type="ECO:0000313" key="4">
    <source>
        <dbReference type="Proteomes" id="UP000187209"/>
    </source>
</evidence>
<accession>A0A1R2D3T8</accession>
<protein>
    <recommendedName>
        <fullName evidence="5">Myb-like DNA-binding domain containing protein</fullName>
    </recommendedName>
</protein>
<dbReference type="PROSITE" id="PS51294">
    <property type="entry name" value="HTH_MYB"/>
    <property type="match status" value="2"/>
</dbReference>
<dbReference type="PANTHER" id="PTHR45614:SF232">
    <property type="entry name" value="TRANSCRIPTION FACTOR MYB3R-2"/>
    <property type="match status" value="1"/>
</dbReference>
<dbReference type="GO" id="GO:0005634">
    <property type="term" value="C:nucleus"/>
    <property type="evidence" value="ECO:0007669"/>
    <property type="project" value="TreeGrafter"/>
</dbReference>
<dbReference type="SMART" id="SM00717">
    <property type="entry name" value="SANT"/>
    <property type="match status" value="2"/>
</dbReference>
<dbReference type="AlphaFoldDB" id="A0A1R2D3T8"/>
<dbReference type="Proteomes" id="UP000187209">
    <property type="component" value="Unassembled WGS sequence"/>
</dbReference>
<dbReference type="PROSITE" id="PS50090">
    <property type="entry name" value="MYB_LIKE"/>
    <property type="match status" value="2"/>
</dbReference>
<dbReference type="InterPro" id="IPR017930">
    <property type="entry name" value="Myb_dom"/>
</dbReference>
<evidence type="ECO:0000259" key="2">
    <source>
        <dbReference type="PROSITE" id="PS51294"/>
    </source>
</evidence>
<feature type="domain" description="Myb-like" evidence="1">
    <location>
        <begin position="169"/>
        <end position="219"/>
    </location>
</feature>
<sequence>MDPSFSYFLNFPHFNPMLFQNCYAPNYSSLPSPLIPYIKEETLVKADKSKYQRTWSKLQVEDVFNLSIQYCQNNNKALEDLTLNDFGIISIGLTQSPEQVMLKVKEIVANGTLRPGKWSQAEDDMLIELIKRYGPKWGKIAGLLNAEVHNRLSIRNSKTCKERWNNYLNPNINRGPWTEEEDIILLEGFLRHNNKWSVIAKLVPGRIEGLVKNRIKSLIHKLEHELDDKDSVFDKIKAKIDLKKTFQTRFSVGSVNILNDKEI</sequence>
<proteinExistence type="predicted"/>
<dbReference type="GO" id="GO:0000978">
    <property type="term" value="F:RNA polymerase II cis-regulatory region sequence-specific DNA binding"/>
    <property type="evidence" value="ECO:0007669"/>
    <property type="project" value="TreeGrafter"/>
</dbReference>
<feature type="domain" description="HTH myb-type" evidence="2">
    <location>
        <begin position="110"/>
        <end position="168"/>
    </location>
</feature>
<dbReference type="OrthoDB" id="2143914at2759"/>
<dbReference type="GO" id="GO:0000981">
    <property type="term" value="F:DNA-binding transcription factor activity, RNA polymerase II-specific"/>
    <property type="evidence" value="ECO:0007669"/>
    <property type="project" value="TreeGrafter"/>
</dbReference>
<feature type="domain" description="Myb-like" evidence="1">
    <location>
        <begin position="110"/>
        <end position="168"/>
    </location>
</feature>
<name>A0A1R2D3T8_9CILI</name>